<dbReference type="InterPro" id="IPR027417">
    <property type="entry name" value="P-loop_NTPase"/>
</dbReference>
<dbReference type="GO" id="GO:0034458">
    <property type="term" value="F:3'-5' RNA helicase activity"/>
    <property type="evidence" value="ECO:0007669"/>
    <property type="project" value="TreeGrafter"/>
</dbReference>
<keyword evidence="2" id="KW-0378">Hydrolase</keyword>
<proteinExistence type="predicted"/>
<dbReference type="Gene3D" id="3.40.50.300">
    <property type="entry name" value="P-loop containing nucleotide triphosphate hydrolases"/>
    <property type="match status" value="1"/>
</dbReference>
<evidence type="ECO:0000256" key="4">
    <source>
        <dbReference type="ARBA" id="ARBA00022840"/>
    </source>
</evidence>
<keyword evidence="1" id="KW-0547">Nucleotide-binding</keyword>
<name>A0A820NHR3_9BILA</name>
<dbReference type="PANTHER" id="PTHR18934:SF91">
    <property type="entry name" value="PRE-MRNA-SPLICING FACTOR ATP-DEPENDENT RNA HELICASE PRP16"/>
    <property type="match status" value="1"/>
</dbReference>
<evidence type="ECO:0000256" key="3">
    <source>
        <dbReference type="ARBA" id="ARBA00022806"/>
    </source>
</evidence>
<dbReference type="PANTHER" id="PTHR18934">
    <property type="entry name" value="ATP-DEPENDENT RNA HELICASE"/>
    <property type="match status" value="1"/>
</dbReference>
<keyword evidence="4" id="KW-0067">ATP-binding</keyword>
<evidence type="ECO:0000256" key="1">
    <source>
        <dbReference type="ARBA" id="ARBA00022741"/>
    </source>
</evidence>
<protein>
    <submittedName>
        <fullName evidence="5">Uncharacterized protein</fullName>
    </submittedName>
</protein>
<evidence type="ECO:0000313" key="5">
    <source>
        <dbReference type="EMBL" id="CAF4391064.1"/>
    </source>
</evidence>
<dbReference type="EMBL" id="CAJOBD010063784">
    <property type="protein sequence ID" value="CAF4391064.1"/>
    <property type="molecule type" value="Genomic_DNA"/>
</dbReference>
<accession>A0A820NHR3</accession>
<gene>
    <name evidence="5" type="ORF">JBS370_LOCUS43151</name>
</gene>
<dbReference type="GO" id="GO:0005524">
    <property type="term" value="F:ATP binding"/>
    <property type="evidence" value="ECO:0007669"/>
    <property type="project" value="UniProtKB-KW"/>
</dbReference>
<feature type="non-terminal residue" evidence="5">
    <location>
        <position position="1"/>
    </location>
</feature>
<dbReference type="AlphaFoldDB" id="A0A820NHR3"/>
<dbReference type="SUPFAM" id="SSF52540">
    <property type="entry name" value="P-loop containing nucleoside triphosphate hydrolases"/>
    <property type="match status" value="1"/>
</dbReference>
<dbReference type="Proteomes" id="UP000663836">
    <property type="component" value="Unassembled WGS sequence"/>
</dbReference>
<dbReference type="GO" id="GO:0003723">
    <property type="term" value="F:RNA binding"/>
    <property type="evidence" value="ECO:0007669"/>
    <property type="project" value="TreeGrafter"/>
</dbReference>
<dbReference type="GO" id="GO:0016787">
    <property type="term" value="F:hydrolase activity"/>
    <property type="evidence" value="ECO:0007669"/>
    <property type="project" value="UniProtKB-KW"/>
</dbReference>
<evidence type="ECO:0000256" key="2">
    <source>
        <dbReference type="ARBA" id="ARBA00022801"/>
    </source>
</evidence>
<evidence type="ECO:0000313" key="6">
    <source>
        <dbReference type="Proteomes" id="UP000663836"/>
    </source>
</evidence>
<sequence>ASYMAVIDRKCCQSVQKYREQKEQRLAQEKFELGGIKLGNILEKTDAISDFARKRTIDEQRKFLPIYAIRNDLLKIIRENNIIICVGETGSGKTTQMTQVCLKKKQ</sequence>
<keyword evidence="3" id="KW-0347">Helicase</keyword>
<reference evidence="5" key="1">
    <citation type="submission" date="2021-02" db="EMBL/GenBank/DDBJ databases">
        <authorList>
            <person name="Nowell W R."/>
        </authorList>
    </citation>
    <scope>NUCLEOTIDE SEQUENCE</scope>
</reference>
<organism evidence="5 6">
    <name type="scientific">Rotaria sordida</name>
    <dbReference type="NCBI Taxonomy" id="392033"/>
    <lineage>
        <taxon>Eukaryota</taxon>
        <taxon>Metazoa</taxon>
        <taxon>Spiralia</taxon>
        <taxon>Gnathifera</taxon>
        <taxon>Rotifera</taxon>
        <taxon>Eurotatoria</taxon>
        <taxon>Bdelloidea</taxon>
        <taxon>Philodinida</taxon>
        <taxon>Philodinidae</taxon>
        <taxon>Rotaria</taxon>
    </lineage>
</organism>
<comment type="caution">
    <text evidence="5">The sequence shown here is derived from an EMBL/GenBank/DDBJ whole genome shotgun (WGS) entry which is preliminary data.</text>
</comment>